<feature type="chain" id="PRO_5009825415" evidence="1">
    <location>
        <begin position="23"/>
        <end position="167"/>
    </location>
</feature>
<feature type="signal peptide" evidence="1">
    <location>
        <begin position="1"/>
        <end position="22"/>
    </location>
</feature>
<organism evidence="2 3">
    <name type="scientific">Mycolicibacter sinensis (strain JDM601)</name>
    <name type="common">Mycobacterium sinense</name>
    <dbReference type="NCBI Taxonomy" id="875328"/>
    <lineage>
        <taxon>Bacteria</taxon>
        <taxon>Bacillati</taxon>
        <taxon>Actinomycetota</taxon>
        <taxon>Actinomycetes</taxon>
        <taxon>Mycobacteriales</taxon>
        <taxon>Mycobacteriaceae</taxon>
        <taxon>Mycolicibacter</taxon>
    </lineage>
</organism>
<dbReference type="AlphaFoldDB" id="A0A1A2EE58"/>
<dbReference type="Proteomes" id="UP000093985">
    <property type="component" value="Unassembled WGS sequence"/>
</dbReference>
<keyword evidence="1" id="KW-0732">Signal</keyword>
<reference evidence="3" key="1">
    <citation type="submission" date="2016-06" db="EMBL/GenBank/DDBJ databases">
        <authorList>
            <person name="Sutton G."/>
            <person name="Brinkac L."/>
            <person name="Sanka R."/>
            <person name="Adams M."/>
            <person name="Lau E."/>
            <person name="Mehaffy C."/>
            <person name="Tameris M."/>
            <person name="Hatherill M."/>
            <person name="Hanekom W."/>
            <person name="Mahomed H."/>
            <person name="Mcshane H."/>
        </authorList>
    </citation>
    <scope>NUCLEOTIDE SEQUENCE [LARGE SCALE GENOMIC DNA]</scope>
    <source>
        <strain evidence="3">852014-51077_SCH5608930-a</strain>
    </source>
</reference>
<evidence type="ECO:0000313" key="2">
    <source>
        <dbReference type="EMBL" id="OBG03071.1"/>
    </source>
</evidence>
<dbReference type="RefSeq" id="WP_064856114.1">
    <property type="nucleotide sequence ID" value="NZ_LZIM01000053.1"/>
</dbReference>
<sequence>MTVGVMGVAMVAVFCSVPTAYADTADVLKAALDAARSEAGCPPLQLDPKLTEITDKTAKEVHGWVTHTGRFLPTEDATVMAVLRKADYKTLKARMLSGYADDQTGGPGSHEDKAVKATVLQGLSFEVFGDCSYTKYGMSAISDDGRQGSPSTPPRSFIATSAIVASG</sequence>
<protein>
    <submittedName>
        <fullName evidence="2">Uncharacterized protein</fullName>
    </submittedName>
</protein>
<accession>A0A1A2EE58</accession>
<dbReference type="OrthoDB" id="4632260at2"/>
<comment type="caution">
    <text evidence="2">The sequence shown here is derived from an EMBL/GenBank/DDBJ whole genome shotgun (WGS) entry which is preliminary data.</text>
</comment>
<evidence type="ECO:0000313" key="3">
    <source>
        <dbReference type="Proteomes" id="UP000093985"/>
    </source>
</evidence>
<evidence type="ECO:0000256" key="1">
    <source>
        <dbReference type="SAM" id="SignalP"/>
    </source>
</evidence>
<dbReference type="EMBL" id="LZIN01000075">
    <property type="protein sequence ID" value="OBG03071.1"/>
    <property type="molecule type" value="Genomic_DNA"/>
</dbReference>
<gene>
    <name evidence="2" type="ORF">A5771_14115</name>
</gene>
<name>A0A1A2EE58_MYCSD</name>
<proteinExistence type="predicted"/>